<dbReference type="InterPro" id="IPR005467">
    <property type="entry name" value="His_kinase_dom"/>
</dbReference>
<dbReference type="AlphaFoldDB" id="Q7UHM1"/>
<keyword evidence="23" id="KW-1185">Reference proteome</keyword>
<evidence type="ECO:0000256" key="5">
    <source>
        <dbReference type="ARBA" id="ARBA00022519"/>
    </source>
</evidence>
<evidence type="ECO:0000256" key="12">
    <source>
        <dbReference type="ARBA" id="ARBA00022840"/>
    </source>
</evidence>
<dbReference type="Pfam" id="PF08447">
    <property type="entry name" value="PAS_3"/>
    <property type="match status" value="2"/>
</dbReference>
<dbReference type="FunFam" id="1.10.287.130:FF:000038">
    <property type="entry name" value="Sensory transduction histidine kinase"/>
    <property type="match status" value="1"/>
</dbReference>
<evidence type="ECO:0000256" key="8">
    <source>
        <dbReference type="ARBA" id="ARBA00022692"/>
    </source>
</evidence>
<evidence type="ECO:0000256" key="14">
    <source>
        <dbReference type="ARBA" id="ARBA00023012"/>
    </source>
</evidence>
<dbReference type="FunFam" id="2.10.70.100:FF:000001">
    <property type="entry name" value="Sensory transduction histidine kinase"/>
    <property type="match status" value="2"/>
</dbReference>
<dbReference type="InterPro" id="IPR011006">
    <property type="entry name" value="CheY-like_superfamily"/>
</dbReference>
<dbReference type="InterPro" id="IPR000014">
    <property type="entry name" value="PAS"/>
</dbReference>
<comment type="catalytic activity">
    <reaction evidence="1">
        <text>ATP + protein L-histidine = ADP + protein N-phospho-L-histidine.</text>
        <dbReference type="EC" id="2.7.13.3"/>
    </reaction>
</comment>
<dbReference type="FunFam" id="3.30.565.10:FF:000010">
    <property type="entry name" value="Sensor histidine kinase RcsC"/>
    <property type="match status" value="1"/>
</dbReference>
<dbReference type="InterPro" id="IPR036890">
    <property type="entry name" value="HATPase_C_sf"/>
</dbReference>
<gene>
    <name evidence="22" type="ordered locus">RB13112</name>
</gene>
<dbReference type="FunCoup" id="Q7UHM1">
    <property type="interactions" value="139"/>
</dbReference>
<dbReference type="SMART" id="SM00387">
    <property type="entry name" value="HATPase_c"/>
    <property type="match status" value="1"/>
</dbReference>
<dbReference type="GO" id="GO:0009927">
    <property type="term" value="F:histidine phosphotransfer kinase activity"/>
    <property type="evidence" value="ECO:0000318"/>
    <property type="project" value="GO_Central"/>
</dbReference>
<dbReference type="GO" id="GO:0000160">
    <property type="term" value="P:phosphorelay signal transduction system"/>
    <property type="evidence" value="ECO:0000318"/>
    <property type="project" value="GO_Central"/>
</dbReference>
<dbReference type="HOGENOM" id="CLU_000445_114_15_0"/>
<keyword evidence="11 22" id="KW-0418">Kinase</keyword>
<dbReference type="SUPFAM" id="SSF47384">
    <property type="entry name" value="Homodimeric domain of signal transducing histidine kinase"/>
    <property type="match status" value="1"/>
</dbReference>
<comment type="subcellular location">
    <subcellularLocation>
        <location evidence="2">Cell inner membrane</location>
        <topology evidence="2">Multi-pass membrane protein</topology>
    </subcellularLocation>
</comment>
<dbReference type="SUPFAM" id="SSF55785">
    <property type="entry name" value="PYP-like sensor domain (PAS domain)"/>
    <property type="match status" value="2"/>
</dbReference>
<evidence type="ECO:0000256" key="13">
    <source>
        <dbReference type="ARBA" id="ARBA00022989"/>
    </source>
</evidence>
<dbReference type="KEGG" id="rba:RB13112"/>
<dbReference type="SMART" id="SM00388">
    <property type="entry name" value="HisKA"/>
    <property type="match status" value="1"/>
</dbReference>
<dbReference type="InParanoid" id="Q7UHM1"/>
<keyword evidence="6 17" id="KW-0597">Phosphoprotein</keyword>
<dbReference type="InterPro" id="IPR003594">
    <property type="entry name" value="HATPase_dom"/>
</dbReference>
<dbReference type="STRING" id="243090.RB13112"/>
<dbReference type="PROSITE" id="PS50109">
    <property type="entry name" value="HIS_KIN"/>
    <property type="match status" value="1"/>
</dbReference>
<dbReference type="CDD" id="cd17546">
    <property type="entry name" value="REC_hyHK_CKI1_RcsC-like"/>
    <property type="match status" value="1"/>
</dbReference>
<evidence type="ECO:0000313" key="22">
    <source>
        <dbReference type="EMBL" id="CAD77949.1"/>
    </source>
</evidence>
<dbReference type="PROSITE" id="PS50113">
    <property type="entry name" value="PAC"/>
    <property type="match status" value="2"/>
</dbReference>
<dbReference type="InterPro" id="IPR000700">
    <property type="entry name" value="PAS-assoc_C"/>
</dbReference>
<evidence type="ECO:0000256" key="11">
    <source>
        <dbReference type="ARBA" id="ARBA00022777"/>
    </source>
</evidence>
<dbReference type="SMART" id="SM00086">
    <property type="entry name" value="PAC"/>
    <property type="match status" value="2"/>
</dbReference>
<feature type="modified residue" description="4-aspartylphosphate" evidence="17">
    <location>
        <position position="630"/>
    </location>
</feature>
<dbReference type="InterPro" id="IPR004358">
    <property type="entry name" value="Sig_transdc_His_kin-like_C"/>
</dbReference>
<dbReference type="GO" id="GO:0005886">
    <property type="term" value="C:plasma membrane"/>
    <property type="evidence" value="ECO:0000318"/>
    <property type="project" value="GO_Central"/>
</dbReference>
<evidence type="ECO:0000256" key="7">
    <source>
        <dbReference type="ARBA" id="ARBA00022679"/>
    </source>
</evidence>
<dbReference type="OrthoDB" id="9803190at2"/>
<dbReference type="PROSITE" id="PS50110">
    <property type="entry name" value="RESPONSE_REGULATORY"/>
    <property type="match status" value="1"/>
</dbReference>
<evidence type="ECO:0000256" key="16">
    <source>
        <dbReference type="ARBA" id="ARBA00023306"/>
    </source>
</evidence>
<evidence type="ECO:0000259" key="19">
    <source>
        <dbReference type="PROSITE" id="PS50110"/>
    </source>
</evidence>
<evidence type="ECO:0000313" key="23">
    <source>
        <dbReference type="Proteomes" id="UP000001025"/>
    </source>
</evidence>
<dbReference type="InterPro" id="IPR013655">
    <property type="entry name" value="PAS_fold_3"/>
</dbReference>
<dbReference type="PROSITE" id="PS50112">
    <property type="entry name" value="PAS"/>
    <property type="match status" value="2"/>
</dbReference>
<evidence type="ECO:0000256" key="6">
    <source>
        <dbReference type="ARBA" id="ARBA00022553"/>
    </source>
</evidence>
<dbReference type="InterPro" id="IPR003661">
    <property type="entry name" value="HisK_dim/P_dom"/>
</dbReference>
<dbReference type="eggNOG" id="COG0784">
    <property type="taxonomic scope" value="Bacteria"/>
</dbReference>
<keyword evidence="4" id="KW-1003">Cell membrane</keyword>
<evidence type="ECO:0000256" key="9">
    <source>
        <dbReference type="ARBA" id="ARBA00022737"/>
    </source>
</evidence>
<evidence type="ECO:0000259" key="20">
    <source>
        <dbReference type="PROSITE" id="PS50112"/>
    </source>
</evidence>
<dbReference type="Pfam" id="PF02518">
    <property type="entry name" value="HATPase_c"/>
    <property type="match status" value="1"/>
</dbReference>
<dbReference type="SUPFAM" id="SSF55874">
    <property type="entry name" value="ATPase domain of HSP90 chaperone/DNA topoisomerase II/histidine kinase"/>
    <property type="match status" value="1"/>
</dbReference>
<dbReference type="EC" id="2.7.13.3" evidence="3"/>
<dbReference type="EMBL" id="BX294156">
    <property type="protein sequence ID" value="CAD77949.1"/>
    <property type="molecule type" value="Genomic_DNA"/>
</dbReference>
<dbReference type="PANTHER" id="PTHR43047:SF72">
    <property type="entry name" value="OSMOSENSING HISTIDINE PROTEIN KINASE SLN1"/>
    <property type="match status" value="1"/>
</dbReference>
<keyword evidence="16" id="KW-0131">Cell cycle</keyword>
<feature type="domain" description="Histidine kinase" evidence="18">
    <location>
        <begin position="333"/>
        <end position="551"/>
    </location>
</feature>
<keyword evidence="5" id="KW-0997">Cell inner membrane</keyword>
<sequence>MLLSLHYPFAPTPWHWHLSSRCIDSPRRIPFFRFSSSRATHRTRSLRRQSTTEERLRLAVSVAEFGIIEIDYLSGVAVADEKAAVLFGLPANQEVTREEVHRRFHPDDVFDIERKVKQSLEPDGTGEFATQHRVVHPKGEVRWVSVRKRIFFDEVDGKRVPVSGMVAAIDITEQKETEHNIRTGETRLKLAAEVTGFGTYDLDIRSSDCVWSDEIYRIFGIEIGETFTRTAMFDRVHPEDRARYRQLFLSLSGKDAKHSFKLEHRIVRPDGEVRWIINSGLLLFDERHPGSIPERVIGTMQDITDRKLFEQSLQDARDAAEAANRSRGEFLANMSHEIRTPMAAILGHADILRDHLRDPDNLQVVDTIRRNGNFLLGIINDILDLSKIDAGKLEVAKQPVRPDAIVAEVRSLMDVRAAEKKLPLQIEFDGPVPAVIHTDAIRIRQILVNLVGNAIKFTDEGVVRLTVRFDEANSCLQFHVIDTGIGIQSDEIDKLFDPFVQVDNTSTRSFGGTGLGLAICHRLAHALNGQVDVESQYGVGSRFTLSVKVDPDVQLVNPNLALSISADVPHGEIHLDAKVLVVDDRRDIRYLAQHFIERAGGEVVTATNGKEAVEFMETGDADDVDLIVMDMQMPIMDGYDATSELRKRGFELPIIALTANAMNSDRDVCLSVGCTDYTTKPLDSKLLIRMIDRLLTA</sequence>
<evidence type="ECO:0000256" key="10">
    <source>
        <dbReference type="ARBA" id="ARBA00022741"/>
    </source>
</evidence>
<dbReference type="Proteomes" id="UP000001025">
    <property type="component" value="Chromosome"/>
</dbReference>
<keyword evidence="7 22" id="KW-0808">Transferase</keyword>
<dbReference type="SUPFAM" id="SSF52172">
    <property type="entry name" value="CheY-like"/>
    <property type="match status" value="1"/>
</dbReference>
<dbReference type="eggNOG" id="COG2205">
    <property type="taxonomic scope" value="Bacteria"/>
</dbReference>
<feature type="domain" description="Response regulatory" evidence="19">
    <location>
        <begin position="578"/>
        <end position="695"/>
    </location>
</feature>
<dbReference type="NCBIfam" id="TIGR00229">
    <property type="entry name" value="sensory_box"/>
    <property type="match status" value="2"/>
</dbReference>
<dbReference type="SMART" id="SM00448">
    <property type="entry name" value="REC"/>
    <property type="match status" value="1"/>
</dbReference>
<dbReference type="InterPro" id="IPR001789">
    <property type="entry name" value="Sig_transdc_resp-reg_receiver"/>
</dbReference>
<dbReference type="Gene3D" id="3.30.450.20">
    <property type="entry name" value="PAS domain"/>
    <property type="match status" value="2"/>
</dbReference>
<evidence type="ECO:0000259" key="18">
    <source>
        <dbReference type="PROSITE" id="PS50109"/>
    </source>
</evidence>
<dbReference type="Gene3D" id="1.10.287.130">
    <property type="match status" value="1"/>
</dbReference>
<keyword evidence="8" id="KW-0812">Transmembrane</keyword>
<dbReference type="CDD" id="cd00130">
    <property type="entry name" value="PAS"/>
    <property type="match status" value="1"/>
</dbReference>
<keyword evidence="14" id="KW-0902">Two-component regulatory system</keyword>
<dbReference type="PANTHER" id="PTHR43047">
    <property type="entry name" value="TWO-COMPONENT HISTIDINE PROTEIN KINASE"/>
    <property type="match status" value="1"/>
</dbReference>
<dbReference type="Gene3D" id="2.10.70.100">
    <property type="match status" value="2"/>
</dbReference>
<evidence type="ECO:0000256" key="15">
    <source>
        <dbReference type="ARBA" id="ARBA00023136"/>
    </source>
</evidence>
<dbReference type="CDD" id="cd16922">
    <property type="entry name" value="HATPase_EvgS-ArcB-TorS-like"/>
    <property type="match status" value="1"/>
</dbReference>
<organism evidence="22 23">
    <name type="scientific">Rhodopirellula baltica (strain DSM 10527 / NCIMB 13988 / SH1)</name>
    <dbReference type="NCBI Taxonomy" id="243090"/>
    <lineage>
        <taxon>Bacteria</taxon>
        <taxon>Pseudomonadati</taxon>
        <taxon>Planctomycetota</taxon>
        <taxon>Planctomycetia</taxon>
        <taxon>Pirellulales</taxon>
        <taxon>Pirellulaceae</taxon>
        <taxon>Rhodopirellula</taxon>
    </lineage>
</organism>
<dbReference type="Gene3D" id="3.40.50.2300">
    <property type="match status" value="1"/>
</dbReference>
<keyword evidence="9" id="KW-0677">Repeat</keyword>
<dbReference type="InterPro" id="IPR001610">
    <property type="entry name" value="PAC"/>
</dbReference>
<feature type="domain" description="PAC" evidence="21">
    <location>
        <begin position="260"/>
        <end position="315"/>
    </location>
</feature>
<dbReference type="PATRIC" id="fig|243090.15.peg.6349"/>
<keyword evidence="12" id="KW-0067">ATP-binding</keyword>
<keyword evidence="15" id="KW-0472">Membrane</keyword>
<dbReference type="PRINTS" id="PR00344">
    <property type="entry name" value="BCTRLSENSOR"/>
</dbReference>
<protein>
    <recommendedName>
        <fullName evidence="3">histidine kinase</fullName>
        <ecNumber evidence="3">2.7.13.3</ecNumber>
    </recommendedName>
</protein>
<feature type="domain" description="PAS" evidence="20">
    <location>
        <begin position="52"/>
        <end position="123"/>
    </location>
</feature>
<dbReference type="Gene3D" id="3.30.565.10">
    <property type="entry name" value="Histidine kinase-like ATPase, C-terminal domain"/>
    <property type="match status" value="1"/>
</dbReference>
<dbReference type="InterPro" id="IPR035965">
    <property type="entry name" value="PAS-like_dom_sf"/>
</dbReference>
<dbReference type="GO" id="GO:0005524">
    <property type="term" value="F:ATP binding"/>
    <property type="evidence" value="ECO:0007669"/>
    <property type="project" value="UniProtKB-KW"/>
</dbReference>
<feature type="domain" description="PAC" evidence="21">
    <location>
        <begin position="128"/>
        <end position="183"/>
    </location>
</feature>
<accession>Q7UHM1</accession>
<evidence type="ECO:0000256" key="3">
    <source>
        <dbReference type="ARBA" id="ARBA00012438"/>
    </source>
</evidence>
<dbReference type="SMART" id="SM00091">
    <property type="entry name" value="PAS"/>
    <property type="match status" value="2"/>
</dbReference>
<name>Q7UHM1_RHOBA</name>
<evidence type="ECO:0000256" key="1">
    <source>
        <dbReference type="ARBA" id="ARBA00000085"/>
    </source>
</evidence>
<keyword evidence="13" id="KW-1133">Transmembrane helix</keyword>
<dbReference type="EnsemblBacteria" id="CAD77949">
    <property type="protein sequence ID" value="CAD77949"/>
    <property type="gene ID" value="RB13112"/>
</dbReference>
<proteinExistence type="predicted"/>
<keyword evidence="10" id="KW-0547">Nucleotide-binding</keyword>
<dbReference type="GO" id="GO:0000155">
    <property type="term" value="F:phosphorelay sensor kinase activity"/>
    <property type="evidence" value="ECO:0000318"/>
    <property type="project" value="GO_Central"/>
</dbReference>
<dbReference type="FunFam" id="3.40.50.2300:FF:000605">
    <property type="entry name" value="Sensory transduction histidine kinase"/>
    <property type="match status" value="1"/>
</dbReference>
<dbReference type="FunFam" id="3.30.450.20:FF:000088">
    <property type="entry name" value="Sensory transduction histidine kinase"/>
    <property type="match status" value="1"/>
</dbReference>
<dbReference type="Pfam" id="PF00512">
    <property type="entry name" value="HisKA"/>
    <property type="match status" value="1"/>
</dbReference>
<feature type="domain" description="PAS" evidence="20">
    <location>
        <begin position="184"/>
        <end position="248"/>
    </location>
</feature>
<evidence type="ECO:0000256" key="17">
    <source>
        <dbReference type="PROSITE-ProRule" id="PRU00169"/>
    </source>
</evidence>
<dbReference type="Pfam" id="PF00072">
    <property type="entry name" value="Response_reg"/>
    <property type="match status" value="1"/>
</dbReference>
<evidence type="ECO:0000256" key="2">
    <source>
        <dbReference type="ARBA" id="ARBA00004429"/>
    </source>
</evidence>
<reference evidence="22 23" key="1">
    <citation type="journal article" date="2003" name="Proc. Natl. Acad. Sci. U.S.A.">
        <title>Complete genome sequence of the marine planctomycete Pirellula sp. strain 1.</title>
        <authorList>
            <person name="Gloeckner F.O."/>
            <person name="Kube M."/>
            <person name="Bauer M."/>
            <person name="Teeling H."/>
            <person name="Lombardot T."/>
            <person name="Ludwig W."/>
            <person name="Gade D."/>
            <person name="Beck A."/>
            <person name="Borzym K."/>
            <person name="Heitmann K."/>
            <person name="Rabus R."/>
            <person name="Schlesner H."/>
            <person name="Amann R."/>
            <person name="Reinhardt R."/>
        </authorList>
    </citation>
    <scope>NUCLEOTIDE SEQUENCE [LARGE SCALE GENOMIC DNA]</scope>
    <source>
        <strain evidence="23">DSM 10527 / NCIMB 13988 / SH1</strain>
    </source>
</reference>
<dbReference type="CDD" id="cd00082">
    <property type="entry name" value="HisKA"/>
    <property type="match status" value="1"/>
</dbReference>
<dbReference type="InterPro" id="IPR036097">
    <property type="entry name" value="HisK_dim/P_sf"/>
</dbReference>
<evidence type="ECO:0000259" key="21">
    <source>
        <dbReference type="PROSITE" id="PS50113"/>
    </source>
</evidence>
<evidence type="ECO:0000256" key="4">
    <source>
        <dbReference type="ARBA" id="ARBA00022475"/>
    </source>
</evidence>